<dbReference type="GO" id="GO:0006629">
    <property type="term" value="P:lipid metabolic process"/>
    <property type="evidence" value="ECO:0007669"/>
    <property type="project" value="InterPro"/>
</dbReference>
<dbReference type="InterPro" id="IPR002921">
    <property type="entry name" value="Fungal_lipase-type"/>
</dbReference>
<reference evidence="3" key="1">
    <citation type="submission" date="2021-02" db="EMBL/GenBank/DDBJ databases">
        <authorList>
            <person name="Dougan E. K."/>
            <person name="Rhodes N."/>
            <person name="Thang M."/>
            <person name="Chan C."/>
        </authorList>
    </citation>
    <scope>NUCLEOTIDE SEQUENCE</scope>
</reference>
<feature type="transmembrane region" description="Helical" evidence="1">
    <location>
        <begin position="65"/>
        <end position="85"/>
    </location>
</feature>
<feature type="domain" description="Fungal lipase-type" evidence="2">
    <location>
        <begin position="150"/>
        <end position="284"/>
    </location>
</feature>
<dbReference type="Pfam" id="PF01764">
    <property type="entry name" value="Lipase_3"/>
    <property type="match status" value="1"/>
</dbReference>
<sequence>MSAALGLPLASPMELAVEQPPNRASDAGCICARLLCCFRRRGFPAARQALAAPRGCFSSWRCRCYMVLAAVAVLIGVALAIRNALANKGFSQDRAIMFAKLAGAAYCSPESLEAWSCGEKCIPQVSKPVKVCAGETTQAFVTTWEHHGLVSFEGTKTYMSMVQDLRTYKSATNWPLCGDSCSVHDGFLTEWQSLKSCVEDSLTAIGSPKGSEIRVTGHSLGGAVSSLAMVELHYDGWHIKEAMSFGMPRAGDTGFSQVFTRLFSGRYFRVTHHMDPIPHVPPEEFDFLHFGREVFYDGDVSLGHKECDDAEDELCAGQYWNVVSDLAYVSDHLDYMGQATGSTGCVGLSRALNRSSTHEPSTAPLPLVT</sequence>
<keyword evidence="1" id="KW-1133">Transmembrane helix</keyword>
<proteinExistence type="predicted"/>
<dbReference type="Proteomes" id="UP000654075">
    <property type="component" value="Unassembled WGS sequence"/>
</dbReference>
<keyword evidence="4" id="KW-1185">Reference proteome</keyword>
<evidence type="ECO:0000313" key="4">
    <source>
        <dbReference type="Proteomes" id="UP000654075"/>
    </source>
</evidence>
<evidence type="ECO:0000313" key="3">
    <source>
        <dbReference type="EMBL" id="CAE8590179.1"/>
    </source>
</evidence>
<dbReference type="PANTHER" id="PTHR45856">
    <property type="entry name" value="ALPHA/BETA-HYDROLASES SUPERFAMILY PROTEIN"/>
    <property type="match status" value="1"/>
</dbReference>
<evidence type="ECO:0000256" key="1">
    <source>
        <dbReference type="SAM" id="Phobius"/>
    </source>
</evidence>
<dbReference type="SUPFAM" id="SSF53474">
    <property type="entry name" value="alpha/beta-Hydrolases"/>
    <property type="match status" value="1"/>
</dbReference>
<keyword evidence="1" id="KW-0812">Transmembrane</keyword>
<dbReference type="InterPro" id="IPR051218">
    <property type="entry name" value="Sec_MonoDiacylglyc_Lipase"/>
</dbReference>
<dbReference type="OrthoDB" id="424277at2759"/>
<comment type="caution">
    <text evidence="3">The sequence shown here is derived from an EMBL/GenBank/DDBJ whole genome shotgun (WGS) entry which is preliminary data.</text>
</comment>
<keyword evidence="1" id="KW-0472">Membrane</keyword>
<name>A0A813DSG3_POLGL</name>
<protein>
    <recommendedName>
        <fullName evidence="2">Fungal lipase-type domain-containing protein</fullName>
    </recommendedName>
</protein>
<dbReference type="OMA" id="HRWYTIY"/>
<dbReference type="CDD" id="cd00519">
    <property type="entry name" value="Lipase_3"/>
    <property type="match status" value="1"/>
</dbReference>
<dbReference type="PANTHER" id="PTHR45856:SF24">
    <property type="entry name" value="FUNGAL LIPASE-LIKE DOMAIN-CONTAINING PROTEIN"/>
    <property type="match status" value="1"/>
</dbReference>
<dbReference type="EMBL" id="CAJNNV010004118">
    <property type="protein sequence ID" value="CAE8590179.1"/>
    <property type="molecule type" value="Genomic_DNA"/>
</dbReference>
<dbReference type="Gene3D" id="3.40.50.1820">
    <property type="entry name" value="alpha/beta hydrolase"/>
    <property type="match status" value="1"/>
</dbReference>
<evidence type="ECO:0000259" key="2">
    <source>
        <dbReference type="Pfam" id="PF01764"/>
    </source>
</evidence>
<dbReference type="InterPro" id="IPR029058">
    <property type="entry name" value="AB_hydrolase_fold"/>
</dbReference>
<gene>
    <name evidence="3" type="ORF">PGLA1383_LOCUS8904</name>
</gene>
<organism evidence="3 4">
    <name type="scientific">Polarella glacialis</name>
    <name type="common">Dinoflagellate</name>
    <dbReference type="NCBI Taxonomy" id="89957"/>
    <lineage>
        <taxon>Eukaryota</taxon>
        <taxon>Sar</taxon>
        <taxon>Alveolata</taxon>
        <taxon>Dinophyceae</taxon>
        <taxon>Suessiales</taxon>
        <taxon>Suessiaceae</taxon>
        <taxon>Polarella</taxon>
    </lineage>
</organism>
<dbReference type="AlphaFoldDB" id="A0A813DSG3"/>
<accession>A0A813DSG3</accession>